<dbReference type="RefSeq" id="WP_254013991.1">
    <property type="nucleotide sequence ID" value="NZ_JAMZMM010000301.1"/>
</dbReference>
<feature type="compositionally biased region" description="Polar residues" evidence="1">
    <location>
        <begin position="179"/>
        <end position="199"/>
    </location>
</feature>
<feature type="region of interest" description="Disordered" evidence="1">
    <location>
        <begin position="63"/>
        <end position="199"/>
    </location>
</feature>
<protein>
    <submittedName>
        <fullName evidence="4">Polysaccharide deacetylase family protein</fullName>
    </submittedName>
</protein>
<dbReference type="InterPro" id="IPR050248">
    <property type="entry name" value="Polysacc_deacetylase_ArnD"/>
</dbReference>
<keyword evidence="5" id="KW-1185">Reference proteome</keyword>
<dbReference type="Gene3D" id="3.20.20.370">
    <property type="entry name" value="Glycoside hydrolase/deacetylase"/>
    <property type="match status" value="1"/>
</dbReference>
<keyword evidence="2" id="KW-1133">Transmembrane helix</keyword>
<dbReference type="SUPFAM" id="SSF88713">
    <property type="entry name" value="Glycoside hydrolase/deacetylase"/>
    <property type="match status" value="1"/>
</dbReference>
<dbReference type="Proteomes" id="UP001204953">
    <property type="component" value="Unassembled WGS sequence"/>
</dbReference>
<dbReference type="PANTHER" id="PTHR10587:SF125">
    <property type="entry name" value="POLYSACCHARIDE DEACETYLASE YHEN-RELATED"/>
    <property type="match status" value="1"/>
</dbReference>
<reference evidence="4" key="1">
    <citation type="submission" date="2022-06" db="EMBL/GenBank/DDBJ databases">
        <title>New cyanobacteria of genus Symplocastrum in benthos of Lake Baikal.</title>
        <authorList>
            <person name="Sorokovikova E."/>
            <person name="Tikhonova I."/>
            <person name="Krasnopeev A."/>
            <person name="Evseev P."/>
            <person name="Gladkikh A."/>
            <person name="Belykh O."/>
        </authorList>
    </citation>
    <scope>NUCLEOTIDE SEQUENCE</scope>
    <source>
        <strain evidence="4">BBK-W-15</strain>
    </source>
</reference>
<sequence>MAKHHRIRFRQLIFITLVVVSAFLSIGIYRIANPATRAQEMNSDIQTETRIESYDKLANPLERNSSVASDGEPIGNPILDTSIQSKKTPLRENEKEIEQSQSLNSDKQQELFTTPKTEDSASPSLNDDKVDRKGNSPSLNSDKQQEVSTRSSGNDLAPSGVSGTNQSVDNIIPQDKAVDSSSTNSLSQKSPIGETPSSNFLVPTKFHSKVVHKIKPSEEDKVIALTFDDGPWPRTTEQVLDILKKNNMISTFFWIGENVQNYPKIAQKVVTDGHVIGNHTWHHWYHKMDRATVTKEIERTADIIFEKTGVKTSLFRPPGGVLNNGLVDYAQKKKDTIVMWSDDAIDYRPLSANQLVRNVLRKAEPGAIVLMHDGGGNRSQTVKALPEIIEQLTQLGYRFVTVPELLEMDHPLSEG</sequence>
<feature type="domain" description="NodB homology" evidence="3">
    <location>
        <begin position="221"/>
        <end position="400"/>
    </location>
</feature>
<comment type="caution">
    <text evidence="4">The sequence shown here is derived from an EMBL/GenBank/DDBJ whole genome shotgun (WGS) entry which is preliminary data.</text>
</comment>
<dbReference type="PANTHER" id="PTHR10587">
    <property type="entry name" value="GLYCOSYL TRANSFERASE-RELATED"/>
    <property type="match status" value="1"/>
</dbReference>
<proteinExistence type="predicted"/>
<feature type="transmembrane region" description="Helical" evidence="2">
    <location>
        <begin position="12"/>
        <end position="32"/>
    </location>
</feature>
<name>A0AAE3GV53_9CYAN</name>
<keyword evidence="2" id="KW-0812">Transmembrane</keyword>
<evidence type="ECO:0000313" key="4">
    <source>
        <dbReference type="EMBL" id="MCP2731246.1"/>
    </source>
</evidence>
<accession>A0AAE3GV53</accession>
<organism evidence="4 5">
    <name type="scientific">Limnofasciculus baicalensis BBK-W-15</name>
    <dbReference type="NCBI Taxonomy" id="2699891"/>
    <lineage>
        <taxon>Bacteria</taxon>
        <taxon>Bacillati</taxon>
        <taxon>Cyanobacteriota</taxon>
        <taxon>Cyanophyceae</taxon>
        <taxon>Coleofasciculales</taxon>
        <taxon>Coleofasciculaceae</taxon>
        <taxon>Limnofasciculus</taxon>
        <taxon>Limnofasciculus baicalensis</taxon>
    </lineage>
</organism>
<evidence type="ECO:0000256" key="2">
    <source>
        <dbReference type="SAM" id="Phobius"/>
    </source>
</evidence>
<dbReference type="GO" id="GO:0005975">
    <property type="term" value="P:carbohydrate metabolic process"/>
    <property type="evidence" value="ECO:0007669"/>
    <property type="project" value="InterPro"/>
</dbReference>
<dbReference type="InterPro" id="IPR002509">
    <property type="entry name" value="NODB_dom"/>
</dbReference>
<evidence type="ECO:0000313" key="5">
    <source>
        <dbReference type="Proteomes" id="UP001204953"/>
    </source>
</evidence>
<dbReference type="GO" id="GO:0016810">
    <property type="term" value="F:hydrolase activity, acting on carbon-nitrogen (but not peptide) bonds"/>
    <property type="evidence" value="ECO:0007669"/>
    <property type="project" value="InterPro"/>
</dbReference>
<dbReference type="AlphaFoldDB" id="A0AAE3GV53"/>
<evidence type="ECO:0000256" key="1">
    <source>
        <dbReference type="SAM" id="MobiDB-lite"/>
    </source>
</evidence>
<feature type="compositionally biased region" description="Polar residues" evidence="1">
    <location>
        <begin position="99"/>
        <end position="125"/>
    </location>
</feature>
<gene>
    <name evidence="4" type="ORF">NJ959_22745</name>
</gene>
<dbReference type="PROSITE" id="PS51677">
    <property type="entry name" value="NODB"/>
    <property type="match status" value="1"/>
</dbReference>
<dbReference type="EMBL" id="JAMZMM010000301">
    <property type="protein sequence ID" value="MCP2731246.1"/>
    <property type="molecule type" value="Genomic_DNA"/>
</dbReference>
<feature type="compositionally biased region" description="Basic and acidic residues" evidence="1">
    <location>
        <begin position="89"/>
        <end position="98"/>
    </location>
</feature>
<evidence type="ECO:0000259" key="3">
    <source>
        <dbReference type="PROSITE" id="PS51677"/>
    </source>
</evidence>
<dbReference type="InterPro" id="IPR011330">
    <property type="entry name" value="Glyco_hydro/deAcase_b/a-brl"/>
</dbReference>
<dbReference type="Pfam" id="PF01522">
    <property type="entry name" value="Polysacc_deac_1"/>
    <property type="match status" value="1"/>
</dbReference>
<feature type="compositionally biased region" description="Polar residues" evidence="1">
    <location>
        <begin position="135"/>
        <end position="154"/>
    </location>
</feature>
<dbReference type="CDD" id="cd10917">
    <property type="entry name" value="CE4_NodB_like_6s_7s"/>
    <property type="match status" value="1"/>
</dbReference>
<keyword evidence="2" id="KW-0472">Membrane</keyword>